<protein>
    <submittedName>
        <fullName evidence="2">Uncharacterized protein</fullName>
    </submittedName>
</protein>
<gene>
    <name evidence="2" type="ORF">MTY59_42600</name>
</gene>
<evidence type="ECO:0000313" key="3">
    <source>
        <dbReference type="Proteomes" id="UP000826012"/>
    </source>
</evidence>
<evidence type="ECO:0000256" key="1">
    <source>
        <dbReference type="SAM" id="MobiDB-lite"/>
    </source>
</evidence>
<evidence type="ECO:0000313" key="2">
    <source>
        <dbReference type="EMBL" id="BCZ24405.1"/>
    </source>
</evidence>
<reference evidence="2 3" key="1">
    <citation type="submission" date="2021-07" db="EMBL/GenBank/DDBJ databases">
        <title>Complete genome sequence of nontuberculous Mycobacterium sp. TY59.</title>
        <authorList>
            <person name="Fukushima K."/>
        </authorList>
    </citation>
    <scope>NUCLEOTIDE SEQUENCE [LARGE SCALE GENOMIC DNA]</scope>
    <source>
        <strain evidence="2 3">TY59</strain>
    </source>
</reference>
<organism evidence="2 3">
    <name type="scientific">Mycobacterium senriense</name>
    <dbReference type="NCBI Taxonomy" id="2775496"/>
    <lineage>
        <taxon>Bacteria</taxon>
        <taxon>Bacillati</taxon>
        <taxon>Actinomycetota</taxon>
        <taxon>Actinomycetes</taxon>
        <taxon>Mycobacteriales</taxon>
        <taxon>Mycobacteriaceae</taxon>
        <taxon>Mycobacterium</taxon>
        <taxon>Mycobacterium avium complex (MAC)</taxon>
    </lineage>
</organism>
<keyword evidence="3" id="KW-1185">Reference proteome</keyword>
<feature type="compositionally biased region" description="Low complexity" evidence="1">
    <location>
        <begin position="127"/>
        <end position="139"/>
    </location>
</feature>
<sequence length="254" mass="27101">MPVSAQVRRWYADVQPYFAELADASRNMVTAAQAKDLVGFGFACEKLHDAAGNIQAHMPTPDLDLTRELQGAISDYDAASRFCIAGSQNLNVGELEDSLPLLRSASVKMDTATGILHRDTGDINAIPPTSTQPTVSTPSYGLPGTDGQGFVASYARCEPGNSPALMAQTTKSQVVVCQTGPGDYYYRGVRMSDGASIELANAVRTSSGFDITNPADGTRYQVRPNVLNIISPGGHVDSEPMVQYAPSYFDLKNG</sequence>
<accession>A0ABM7SSU0</accession>
<dbReference type="EMBL" id="AP024828">
    <property type="protein sequence ID" value="BCZ24405.1"/>
    <property type="molecule type" value="Genomic_DNA"/>
</dbReference>
<dbReference type="Proteomes" id="UP000826012">
    <property type="component" value="Chromosome"/>
</dbReference>
<name>A0ABM7SSU0_9MYCO</name>
<reference evidence="2 3" key="2">
    <citation type="submission" date="2021-07" db="EMBL/GenBank/DDBJ databases">
        <authorList>
            <person name="Matsumoto Y."/>
            <person name="Motooka D."/>
            <person name="Nakamura S."/>
        </authorList>
    </citation>
    <scope>NUCLEOTIDE SEQUENCE [LARGE SCALE GENOMIC DNA]</scope>
    <source>
        <strain evidence="2 3">TY59</strain>
    </source>
</reference>
<feature type="region of interest" description="Disordered" evidence="1">
    <location>
        <begin position="119"/>
        <end position="140"/>
    </location>
</feature>
<proteinExistence type="predicted"/>